<evidence type="ECO:0000313" key="2">
    <source>
        <dbReference type="Proteomes" id="UP000199622"/>
    </source>
</evidence>
<protein>
    <submittedName>
        <fullName evidence="1">Uncharacterized protein</fullName>
    </submittedName>
</protein>
<dbReference type="AlphaFoldDB" id="A0A1H4JBG5"/>
<proteinExistence type="predicted"/>
<keyword evidence="2" id="KW-1185">Reference proteome</keyword>
<reference evidence="2" key="1">
    <citation type="submission" date="2016-10" db="EMBL/GenBank/DDBJ databases">
        <authorList>
            <person name="Varghese N."/>
            <person name="Submissions S."/>
        </authorList>
    </citation>
    <scope>NUCLEOTIDE SEQUENCE [LARGE SCALE GENOMIC DNA]</scope>
    <source>
        <strain evidence="2">DSM 44544</strain>
    </source>
</reference>
<gene>
    <name evidence="1" type="ORF">SAMN04489727_1709</name>
</gene>
<name>A0A1H4JBG5_9PSEU</name>
<organism evidence="1 2">
    <name type="scientific">Amycolatopsis tolypomycina</name>
    <dbReference type="NCBI Taxonomy" id="208445"/>
    <lineage>
        <taxon>Bacteria</taxon>
        <taxon>Bacillati</taxon>
        <taxon>Actinomycetota</taxon>
        <taxon>Actinomycetes</taxon>
        <taxon>Pseudonocardiales</taxon>
        <taxon>Pseudonocardiaceae</taxon>
        <taxon>Amycolatopsis</taxon>
    </lineage>
</organism>
<dbReference type="STRING" id="208445.SAMN04489727_1709"/>
<dbReference type="EMBL" id="FNSO01000003">
    <property type="protein sequence ID" value="SEB43395.1"/>
    <property type="molecule type" value="Genomic_DNA"/>
</dbReference>
<accession>A0A1H4JBG5</accession>
<sequence length="313" mass="34400">MNLCSCGKPAHATLCPECTRKVVTQLRELATGGVLRMRIHQRRVHVPAVTTPLPVAAVITPATVRYEQDLRADTRPSLYELLIDTLARRDHTGSDSIGAVSGHSRFEIDFHAKAAELKVTIDGLLITWAVDVARRNGRELAATTVRGAAAWLAKEPALIAAHPDAAKLADQLRKVVRSAWRVVDRDPDAVYLGQCGNLLPSEDGEPVVCPADMYVPPGLEVVQCRACGAVWDVRPRRDHLLSHVDDQLATPPEIARALSAVGQPVTVDQIYGHIHRQHLTRHPPHPLDKRARPRYRVGDVRAILDTTTDREAS</sequence>
<dbReference type="Proteomes" id="UP000199622">
    <property type="component" value="Unassembled WGS sequence"/>
</dbReference>
<dbReference type="RefSeq" id="WP_091305266.1">
    <property type="nucleotide sequence ID" value="NZ_FNSO01000003.1"/>
</dbReference>
<evidence type="ECO:0000313" key="1">
    <source>
        <dbReference type="EMBL" id="SEB43395.1"/>
    </source>
</evidence>